<proteinExistence type="predicted"/>
<evidence type="ECO:0000313" key="2">
    <source>
        <dbReference type="EMBL" id="CAB4015656.1"/>
    </source>
</evidence>
<dbReference type="GO" id="GO:0016301">
    <property type="term" value="F:kinase activity"/>
    <property type="evidence" value="ECO:0007669"/>
    <property type="project" value="InterPro"/>
</dbReference>
<dbReference type="InterPro" id="IPR010488">
    <property type="entry name" value="Zeta_toxin_domain"/>
</dbReference>
<feature type="domain" description="Zeta toxin" evidence="1">
    <location>
        <begin position="68"/>
        <end position="217"/>
    </location>
</feature>
<dbReference type="Pfam" id="PF06414">
    <property type="entry name" value="Zeta_toxin"/>
    <property type="match status" value="1"/>
</dbReference>
<gene>
    <name evidence="2" type="ORF">PACLA_8A048547</name>
</gene>
<dbReference type="Proteomes" id="UP001152795">
    <property type="component" value="Unassembled WGS sequence"/>
</dbReference>
<sequence length="251" mass="28717">MNLSRNLYVADLFSTFRSSKRIWFQLKLLPCVILCNKGCLTRTVAHVNQAVLDSVENEWKRKLSNIKDRGNAIFVLGPMGAGKSTTIENYFKNHTEFKSFAYVDTDEIMGAIDAFTADRVDVYYPLARKIAISLTDWILMQNISFVAEGTCVKYEELIEYMERLKDTGYSIHVNRLPPVPLAEILHRSKHRKNRIIPDDVVASIYANATIGLNKLYEYNKKVDYKLFNDLDILPGSRKNNNKHAKPCSASQ</sequence>
<keyword evidence="3" id="KW-1185">Reference proteome</keyword>
<dbReference type="GO" id="GO:0005524">
    <property type="term" value="F:ATP binding"/>
    <property type="evidence" value="ECO:0007669"/>
    <property type="project" value="InterPro"/>
</dbReference>
<accession>A0A6S7IDB5</accession>
<comment type="caution">
    <text evidence="2">The sequence shown here is derived from an EMBL/GenBank/DDBJ whole genome shotgun (WGS) entry which is preliminary data.</text>
</comment>
<evidence type="ECO:0000259" key="1">
    <source>
        <dbReference type="Pfam" id="PF06414"/>
    </source>
</evidence>
<dbReference type="InterPro" id="IPR027417">
    <property type="entry name" value="P-loop_NTPase"/>
</dbReference>
<name>A0A6S7IDB5_PARCT</name>
<dbReference type="SUPFAM" id="SSF52540">
    <property type="entry name" value="P-loop containing nucleoside triphosphate hydrolases"/>
    <property type="match status" value="1"/>
</dbReference>
<dbReference type="OrthoDB" id="5955064at2759"/>
<reference evidence="2" key="1">
    <citation type="submission" date="2020-04" db="EMBL/GenBank/DDBJ databases">
        <authorList>
            <person name="Alioto T."/>
            <person name="Alioto T."/>
            <person name="Gomez Garrido J."/>
        </authorList>
    </citation>
    <scope>NUCLEOTIDE SEQUENCE</scope>
    <source>
        <strain evidence="2">A484AB</strain>
    </source>
</reference>
<dbReference type="EMBL" id="CACRXK020008795">
    <property type="protein sequence ID" value="CAB4015656.1"/>
    <property type="molecule type" value="Genomic_DNA"/>
</dbReference>
<protein>
    <submittedName>
        <fullName evidence="2">Uncharacterized protein LOC110060049</fullName>
    </submittedName>
</protein>
<evidence type="ECO:0000313" key="3">
    <source>
        <dbReference type="Proteomes" id="UP001152795"/>
    </source>
</evidence>
<dbReference type="AlphaFoldDB" id="A0A6S7IDB5"/>
<dbReference type="Gene3D" id="3.40.50.300">
    <property type="entry name" value="P-loop containing nucleotide triphosphate hydrolases"/>
    <property type="match status" value="1"/>
</dbReference>
<organism evidence="2 3">
    <name type="scientific">Paramuricea clavata</name>
    <name type="common">Red gorgonian</name>
    <name type="synonym">Violescent sea-whip</name>
    <dbReference type="NCBI Taxonomy" id="317549"/>
    <lineage>
        <taxon>Eukaryota</taxon>
        <taxon>Metazoa</taxon>
        <taxon>Cnidaria</taxon>
        <taxon>Anthozoa</taxon>
        <taxon>Octocorallia</taxon>
        <taxon>Malacalcyonacea</taxon>
        <taxon>Plexauridae</taxon>
        <taxon>Paramuricea</taxon>
    </lineage>
</organism>